<keyword evidence="6" id="KW-0813">Transport</keyword>
<gene>
    <name evidence="11" type="ORF">H9710_09095</name>
</gene>
<dbReference type="PANTHER" id="PTHR28259">
    <property type="entry name" value="FLUORIDE EXPORT PROTEIN 1-RELATED"/>
    <property type="match status" value="1"/>
</dbReference>
<dbReference type="GO" id="GO:0005886">
    <property type="term" value="C:plasma membrane"/>
    <property type="evidence" value="ECO:0007669"/>
    <property type="project" value="UniProtKB-SubCell"/>
</dbReference>
<feature type="non-terminal residue" evidence="11">
    <location>
        <position position="90"/>
    </location>
</feature>
<name>A0A9D2SGJ2_9FIRM</name>
<dbReference type="EMBL" id="DWXG01000076">
    <property type="protein sequence ID" value="HJB98718.1"/>
    <property type="molecule type" value="Genomic_DNA"/>
</dbReference>
<reference evidence="11" key="2">
    <citation type="submission" date="2021-04" db="EMBL/GenBank/DDBJ databases">
        <authorList>
            <person name="Gilroy R."/>
        </authorList>
    </citation>
    <scope>NUCLEOTIDE SEQUENCE</scope>
    <source>
        <strain evidence="11">CHK185-1770</strain>
    </source>
</reference>
<dbReference type="Pfam" id="PF02537">
    <property type="entry name" value="CRCB"/>
    <property type="match status" value="1"/>
</dbReference>
<keyword evidence="5 10" id="KW-0472">Membrane</keyword>
<evidence type="ECO:0000256" key="5">
    <source>
        <dbReference type="ARBA" id="ARBA00023136"/>
    </source>
</evidence>
<protein>
    <submittedName>
        <fullName evidence="11">CrcB family protein</fullName>
    </submittedName>
</protein>
<dbReference type="PANTHER" id="PTHR28259:SF1">
    <property type="entry name" value="FLUORIDE EXPORT PROTEIN 1-RELATED"/>
    <property type="match status" value="1"/>
</dbReference>
<keyword evidence="4 10" id="KW-1133">Transmembrane helix</keyword>
<comment type="subcellular location">
    <subcellularLocation>
        <location evidence="1">Cell membrane</location>
        <topology evidence="1">Multi-pass membrane protein</topology>
    </subcellularLocation>
</comment>
<proteinExistence type="inferred from homology"/>
<sequence length="90" mass="9508">MQGLLLVGAGGALGAMGRYGISQLPWKGAFPLWTLCVNFLGAVAIGFLSGLFSQRLLGERGKLFWQTGVCGGFTTFSTFSLEAVTLFQNG</sequence>
<evidence type="ECO:0000256" key="2">
    <source>
        <dbReference type="ARBA" id="ARBA00022475"/>
    </source>
</evidence>
<evidence type="ECO:0000256" key="10">
    <source>
        <dbReference type="SAM" id="Phobius"/>
    </source>
</evidence>
<dbReference type="AlphaFoldDB" id="A0A9D2SGJ2"/>
<comment type="caution">
    <text evidence="11">The sequence shown here is derived from an EMBL/GenBank/DDBJ whole genome shotgun (WGS) entry which is preliminary data.</text>
</comment>
<keyword evidence="6" id="KW-0406">Ion transport</keyword>
<reference evidence="11" key="1">
    <citation type="journal article" date="2021" name="PeerJ">
        <title>Extensive microbial diversity within the chicken gut microbiome revealed by metagenomics and culture.</title>
        <authorList>
            <person name="Gilroy R."/>
            <person name="Ravi A."/>
            <person name="Getino M."/>
            <person name="Pursley I."/>
            <person name="Horton D.L."/>
            <person name="Alikhan N.F."/>
            <person name="Baker D."/>
            <person name="Gharbi K."/>
            <person name="Hall N."/>
            <person name="Watson M."/>
            <person name="Adriaenssens E.M."/>
            <person name="Foster-Nyarko E."/>
            <person name="Jarju S."/>
            <person name="Secka A."/>
            <person name="Antonio M."/>
            <person name="Oren A."/>
            <person name="Chaudhuri R.R."/>
            <person name="La Ragione R."/>
            <person name="Hildebrand F."/>
            <person name="Pallen M.J."/>
        </authorList>
    </citation>
    <scope>NUCLEOTIDE SEQUENCE</scope>
    <source>
        <strain evidence="11">CHK185-1770</strain>
    </source>
</reference>
<feature type="transmembrane region" description="Helical" evidence="10">
    <location>
        <begin position="30"/>
        <end position="52"/>
    </location>
</feature>
<evidence type="ECO:0000313" key="11">
    <source>
        <dbReference type="EMBL" id="HJB98718.1"/>
    </source>
</evidence>
<dbReference type="HAMAP" id="MF_00454">
    <property type="entry name" value="FluC"/>
    <property type="match status" value="1"/>
</dbReference>
<evidence type="ECO:0000256" key="7">
    <source>
        <dbReference type="ARBA" id="ARBA00035120"/>
    </source>
</evidence>
<accession>A0A9D2SGJ2</accession>
<evidence type="ECO:0000256" key="1">
    <source>
        <dbReference type="ARBA" id="ARBA00004651"/>
    </source>
</evidence>
<evidence type="ECO:0000256" key="8">
    <source>
        <dbReference type="ARBA" id="ARBA00035585"/>
    </source>
</evidence>
<evidence type="ECO:0000256" key="4">
    <source>
        <dbReference type="ARBA" id="ARBA00022989"/>
    </source>
</evidence>
<evidence type="ECO:0000256" key="6">
    <source>
        <dbReference type="ARBA" id="ARBA00023303"/>
    </source>
</evidence>
<comment type="function">
    <text evidence="9">Fluoride-specific ion channel. Important for reducing fluoride concentration in the cell, thus reducing its toxicity.</text>
</comment>
<comment type="catalytic activity">
    <reaction evidence="8">
        <text>fluoride(in) = fluoride(out)</text>
        <dbReference type="Rhea" id="RHEA:76159"/>
        <dbReference type="ChEBI" id="CHEBI:17051"/>
    </reaction>
    <physiologicalReaction direction="left-to-right" evidence="8">
        <dbReference type="Rhea" id="RHEA:76160"/>
    </physiologicalReaction>
</comment>
<evidence type="ECO:0000256" key="9">
    <source>
        <dbReference type="ARBA" id="ARBA00049940"/>
    </source>
</evidence>
<dbReference type="InterPro" id="IPR003691">
    <property type="entry name" value="FluC"/>
</dbReference>
<organism evidence="11 12">
    <name type="scientific">Candidatus Acutalibacter pullicola</name>
    <dbReference type="NCBI Taxonomy" id="2838417"/>
    <lineage>
        <taxon>Bacteria</taxon>
        <taxon>Bacillati</taxon>
        <taxon>Bacillota</taxon>
        <taxon>Clostridia</taxon>
        <taxon>Eubacteriales</taxon>
        <taxon>Acutalibacteraceae</taxon>
        <taxon>Acutalibacter</taxon>
    </lineage>
</organism>
<keyword evidence="3 10" id="KW-0812">Transmembrane</keyword>
<evidence type="ECO:0000256" key="3">
    <source>
        <dbReference type="ARBA" id="ARBA00022692"/>
    </source>
</evidence>
<keyword evidence="6" id="KW-0407">Ion channel</keyword>
<comment type="similarity">
    <text evidence="7">Belongs to the fluoride channel Fluc/FEX (TC 1.A.43) family.</text>
</comment>
<keyword evidence="2" id="KW-1003">Cell membrane</keyword>
<dbReference type="GO" id="GO:1903425">
    <property type="term" value="F:fluoride transmembrane transporter activity"/>
    <property type="evidence" value="ECO:0007669"/>
    <property type="project" value="TreeGrafter"/>
</dbReference>
<dbReference type="Proteomes" id="UP000826793">
    <property type="component" value="Unassembled WGS sequence"/>
</dbReference>
<evidence type="ECO:0000313" key="12">
    <source>
        <dbReference type="Proteomes" id="UP000826793"/>
    </source>
</evidence>